<dbReference type="GO" id="GO:0005737">
    <property type="term" value="C:cytoplasm"/>
    <property type="evidence" value="ECO:0007669"/>
    <property type="project" value="TreeGrafter"/>
</dbReference>
<dbReference type="GO" id="GO:0004132">
    <property type="term" value="F:dCMP deaminase activity"/>
    <property type="evidence" value="ECO:0007669"/>
    <property type="project" value="TreeGrafter"/>
</dbReference>
<dbReference type="GO" id="GO:0008270">
    <property type="term" value="F:zinc ion binding"/>
    <property type="evidence" value="ECO:0007669"/>
    <property type="project" value="InterPro"/>
</dbReference>
<dbReference type="PROSITE" id="PS00903">
    <property type="entry name" value="CYT_DCMP_DEAMINASES_1"/>
    <property type="match status" value="1"/>
</dbReference>
<sequence>MTDEHGNEENRRWQADAQTDATTPRIGKTPRTGIHECGSAGFDASQGRRVPSSADQGASNRVPMDENPDEGDPGHGDRGGDRPAPGHSHTGQAPDSPITVPGWDEYFLGIAAAVSARAKCTRRRVGAVLVHEHRIIATGYNGAAPGRPDCLEGACPRGRLGYAEVPAFSDYDVPGAPGFCIAIHAEVNALLFATRDTAGCTAYVTDQPCPGCRKALAAAGVVRAVWPDGQFDADELVDWSR</sequence>
<dbReference type="AlphaFoldDB" id="A0A239W2Y5"/>
<feature type="domain" description="CMP/dCMP-type deaminase" evidence="7">
    <location>
        <begin position="102"/>
        <end position="241"/>
    </location>
</feature>
<dbReference type="Gene3D" id="3.40.140.10">
    <property type="entry name" value="Cytidine Deaminase, domain 2"/>
    <property type="match status" value="1"/>
</dbReference>
<dbReference type="CDD" id="cd01286">
    <property type="entry name" value="deoxycytidylate_deaminase"/>
    <property type="match status" value="1"/>
</dbReference>
<dbReference type="KEGG" id="cgrn:4412665_00128"/>
<evidence type="ECO:0000256" key="4">
    <source>
        <dbReference type="ARBA" id="ARBA00022801"/>
    </source>
</evidence>
<gene>
    <name evidence="8" type="ORF">SAMEA4412665_00128</name>
</gene>
<evidence type="ECO:0000256" key="6">
    <source>
        <dbReference type="SAM" id="MobiDB-lite"/>
    </source>
</evidence>
<comment type="cofactor">
    <cofactor evidence="1">
        <name>Zn(2+)</name>
        <dbReference type="ChEBI" id="CHEBI:29105"/>
    </cofactor>
</comment>
<dbReference type="InterPro" id="IPR002125">
    <property type="entry name" value="CMP_dCMP_dom"/>
</dbReference>
<protein>
    <submittedName>
        <fullName evidence="8">Bifunctional diaminohydroxyphosphoribosylaminopyrimidine deaminase/5-amino-6-(5-phosphoribosylamino)uracil reductase</fullName>
    </submittedName>
</protein>
<feature type="region of interest" description="Disordered" evidence="6">
    <location>
        <begin position="1"/>
        <end position="98"/>
    </location>
</feature>
<evidence type="ECO:0000259" key="7">
    <source>
        <dbReference type="PROSITE" id="PS51747"/>
    </source>
</evidence>
<dbReference type="Proteomes" id="UP000215332">
    <property type="component" value="Chromosome 1"/>
</dbReference>
<dbReference type="InterPro" id="IPR015517">
    <property type="entry name" value="dCMP_deaminase-rel"/>
</dbReference>
<name>A0A239W2Y5_9ACTN</name>
<evidence type="ECO:0000313" key="9">
    <source>
        <dbReference type="Proteomes" id="UP000215332"/>
    </source>
</evidence>
<organism evidence="8 9">
    <name type="scientific">Cutibacterium granulosum</name>
    <dbReference type="NCBI Taxonomy" id="33011"/>
    <lineage>
        <taxon>Bacteria</taxon>
        <taxon>Bacillati</taxon>
        <taxon>Actinomycetota</taxon>
        <taxon>Actinomycetes</taxon>
        <taxon>Propionibacteriales</taxon>
        <taxon>Propionibacteriaceae</taxon>
        <taxon>Cutibacterium</taxon>
    </lineage>
</organism>
<evidence type="ECO:0000256" key="3">
    <source>
        <dbReference type="ARBA" id="ARBA00022723"/>
    </source>
</evidence>
<dbReference type="Pfam" id="PF00383">
    <property type="entry name" value="dCMP_cyt_deam_1"/>
    <property type="match status" value="1"/>
</dbReference>
<dbReference type="PROSITE" id="PS51747">
    <property type="entry name" value="CYT_DCMP_DEAMINASES_2"/>
    <property type="match status" value="1"/>
</dbReference>
<keyword evidence="5" id="KW-0862">Zinc</keyword>
<dbReference type="PANTHER" id="PTHR11086">
    <property type="entry name" value="DEOXYCYTIDYLATE DEAMINASE-RELATED"/>
    <property type="match status" value="1"/>
</dbReference>
<feature type="compositionally biased region" description="Basic and acidic residues" evidence="6">
    <location>
        <begin position="1"/>
        <end position="14"/>
    </location>
</feature>
<evidence type="ECO:0000256" key="1">
    <source>
        <dbReference type="ARBA" id="ARBA00001947"/>
    </source>
</evidence>
<dbReference type="InterPro" id="IPR016192">
    <property type="entry name" value="APOBEC/CMP_deaminase_Zn-bd"/>
</dbReference>
<comment type="similarity">
    <text evidence="2">Belongs to the cytidine and deoxycytidylate deaminase family.</text>
</comment>
<dbReference type="SUPFAM" id="SSF53927">
    <property type="entry name" value="Cytidine deaminase-like"/>
    <property type="match status" value="1"/>
</dbReference>
<reference evidence="8 9" key="1">
    <citation type="submission" date="2017-06" db="EMBL/GenBank/DDBJ databases">
        <authorList>
            <consortium name="Pathogen Informatics"/>
        </authorList>
    </citation>
    <scope>NUCLEOTIDE SEQUENCE [LARGE SCALE GENOMIC DNA]</scope>
    <source>
        <strain evidence="8 9">NCTC11865</strain>
    </source>
</reference>
<dbReference type="InterPro" id="IPR035105">
    <property type="entry name" value="Deoxycytidylate_deaminase_dom"/>
</dbReference>
<accession>A0A239W2Y5</accession>
<keyword evidence="3" id="KW-0479">Metal-binding</keyword>
<evidence type="ECO:0000256" key="5">
    <source>
        <dbReference type="ARBA" id="ARBA00022833"/>
    </source>
</evidence>
<keyword evidence="4" id="KW-0378">Hydrolase</keyword>
<feature type="compositionally biased region" description="Basic and acidic residues" evidence="6">
    <location>
        <begin position="72"/>
        <end position="81"/>
    </location>
</feature>
<proteinExistence type="inferred from homology"/>
<dbReference type="EMBL" id="LT906441">
    <property type="protein sequence ID" value="SNV28348.1"/>
    <property type="molecule type" value="Genomic_DNA"/>
</dbReference>
<evidence type="ECO:0000313" key="8">
    <source>
        <dbReference type="EMBL" id="SNV28348.1"/>
    </source>
</evidence>
<evidence type="ECO:0000256" key="2">
    <source>
        <dbReference type="ARBA" id="ARBA00006576"/>
    </source>
</evidence>
<dbReference type="InterPro" id="IPR016193">
    <property type="entry name" value="Cytidine_deaminase-like"/>
</dbReference>
<dbReference type="PANTHER" id="PTHR11086:SF18">
    <property type="entry name" value="DEOXYCYTIDYLATE DEAMINASE"/>
    <property type="match status" value="1"/>
</dbReference>